<keyword evidence="3 10" id="KW-0285">Flavoprotein</keyword>
<dbReference type="HAMAP" id="MF_01102">
    <property type="entry name" value="MnmC"/>
    <property type="match status" value="1"/>
</dbReference>
<dbReference type="GO" id="GO:0005737">
    <property type="term" value="C:cytoplasm"/>
    <property type="evidence" value="ECO:0007669"/>
    <property type="project" value="UniProtKB-SubCell"/>
</dbReference>
<dbReference type="NCBIfam" id="TIGR03197">
    <property type="entry name" value="MnmC_Cterm"/>
    <property type="match status" value="1"/>
</dbReference>
<sequence length="618" mass="69488">MFGRIETAELTWQHIDGIDIPVSTQFGDVYFSKDNGLLETRHVFLAGNDLDTRLSQLTSHDYFTVAETGFGTGLNILALWQLWQRVRPDNQSHLHAMSVEKYPLTKHDLTRALAAWPELKPLADSLLEQYPQLTPGCHRLHFPNERFSLDLWLGDAEDIFPLIHKTRAINAWFLDGFAPSCNPELWQEHILKHVVRLSGTGTTFASFSVAGILKRGLTDYGVSITRPKGFGHKRQMLKGIYFPEHVSTTHPHQPLNIAIVGAGIAGLTAAWAFAQRGCHIQIFEQHTPLSGASGNPLALLNPKLCPISQAHKHLMVLSWQYALAHYSQFNAFTPISVQQSDLKHTGEFIVRQQEYPKQTLTTVSDQTHGMFQSDYQAGKLNQAGYILPEQLKEQILQHPKITLHQAQIASLKEHEHSVVLESTTGTSYHADRVISCVAEQSQHIIPTHPTLKPIRGQVSWFKLEKDNRPDIAYSYGGYIAPLSVDQLIIGASFQPNCTDKTVTMDDHQHNLRLIQSVYPHFAAKLPELSVWQGRASLRAQTADYLPVVGSISDRDQIYTFSGLGSKGFLFAPLCAELLVAEILGELMPMPVTLYNKLSPRRFQKKVKPKKPYYRSAHQ</sequence>
<keyword evidence="9 10" id="KW-0511">Multifunctional enzyme</keyword>
<dbReference type="Gene3D" id="3.50.50.60">
    <property type="entry name" value="FAD/NAD(P)-binding domain"/>
    <property type="match status" value="1"/>
</dbReference>
<evidence type="ECO:0000313" key="14">
    <source>
        <dbReference type="Proteomes" id="UP000243463"/>
    </source>
</evidence>
<dbReference type="InterPro" id="IPR017610">
    <property type="entry name" value="tRNA_S-uridine_synth_MnmC_C"/>
</dbReference>
<dbReference type="GO" id="GO:0002097">
    <property type="term" value="P:tRNA wobble base modification"/>
    <property type="evidence" value="ECO:0007669"/>
    <property type="project" value="UniProtKB-UniRule"/>
</dbReference>
<keyword evidence="7 10" id="KW-0274">FAD</keyword>
<keyword evidence="4 10" id="KW-0808">Transferase</keyword>
<evidence type="ECO:0000256" key="1">
    <source>
        <dbReference type="ARBA" id="ARBA00022490"/>
    </source>
</evidence>
<dbReference type="GO" id="GO:0004808">
    <property type="term" value="F:tRNA (5-methylaminomethyl-2-thiouridylate)(34)-methyltransferase activity"/>
    <property type="evidence" value="ECO:0007669"/>
    <property type="project" value="UniProtKB-EC"/>
</dbReference>
<feature type="domain" description="MnmC-like methyltransferase" evidence="12">
    <location>
        <begin position="117"/>
        <end position="240"/>
    </location>
</feature>
<dbReference type="InterPro" id="IPR023032">
    <property type="entry name" value="tRNA_MAMT_biosynth_bifunc_MnmC"/>
</dbReference>
<dbReference type="Gene3D" id="3.30.9.10">
    <property type="entry name" value="D-Amino Acid Oxidase, subunit A, domain 2"/>
    <property type="match status" value="1"/>
</dbReference>
<comment type="catalytic activity">
    <reaction evidence="10">
        <text>5-aminomethyl-2-thiouridine(34) in tRNA + S-adenosyl-L-methionine = 5-methylaminomethyl-2-thiouridine(34) in tRNA + S-adenosyl-L-homocysteine + H(+)</text>
        <dbReference type="Rhea" id="RHEA:19569"/>
        <dbReference type="Rhea" id="RHEA-COMP:10195"/>
        <dbReference type="Rhea" id="RHEA-COMP:10197"/>
        <dbReference type="ChEBI" id="CHEBI:15378"/>
        <dbReference type="ChEBI" id="CHEBI:57856"/>
        <dbReference type="ChEBI" id="CHEBI:59789"/>
        <dbReference type="ChEBI" id="CHEBI:74454"/>
        <dbReference type="ChEBI" id="CHEBI:74455"/>
        <dbReference type="EC" id="2.1.1.61"/>
    </reaction>
</comment>
<keyword evidence="2 10" id="KW-0489">Methyltransferase</keyword>
<dbReference type="GO" id="GO:0016645">
    <property type="term" value="F:oxidoreductase activity, acting on the CH-NH group of donors"/>
    <property type="evidence" value="ECO:0007669"/>
    <property type="project" value="InterPro"/>
</dbReference>
<dbReference type="InterPro" id="IPR008471">
    <property type="entry name" value="MnmC-like_methylTransf"/>
</dbReference>
<evidence type="ECO:0000259" key="12">
    <source>
        <dbReference type="Pfam" id="PF05430"/>
    </source>
</evidence>
<evidence type="ECO:0000256" key="7">
    <source>
        <dbReference type="ARBA" id="ARBA00022827"/>
    </source>
</evidence>
<dbReference type="Pfam" id="PF05430">
    <property type="entry name" value="Methyltransf_30"/>
    <property type="match status" value="1"/>
</dbReference>
<proteinExistence type="inferred from homology"/>
<dbReference type="GO" id="GO:0050660">
    <property type="term" value="F:flavin adenine dinucleotide binding"/>
    <property type="evidence" value="ECO:0007669"/>
    <property type="project" value="UniProtKB-UniRule"/>
</dbReference>
<feature type="region of interest" description="tRNA (mnm(5)s(2)U34)-methyltransferase" evidence="10">
    <location>
        <begin position="1"/>
        <end position="242"/>
    </location>
</feature>
<keyword evidence="14" id="KW-1185">Reference proteome</keyword>
<evidence type="ECO:0000256" key="9">
    <source>
        <dbReference type="ARBA" id="ARBA00023268"/>
    </source>
</evidence>
<evidence type="ECO:0000256" key="3">
    <source>
        <dbReference type="ARBA" id="ARBA00022630"/>
    </source>
</evidence>
<dbReference type="PANTHER" id="PTHR13847:SF283">
    <property type="entry name" value="TRNA 5-METHYLAMINOMETHYL-2-THIOURIDINE BIOSYNTHESIS BIFUNCTIONAL PROTEIN MNMC"/>
    <property type="match status" value="1"/>
</dbReference>
<comment type="subcellular location">
    <subcellularLocation>
        <location evidence="10">Cytoplasm</location>
    </subcellularLocation>
</comment>
<evidence type="ECO:0000256" key="5">
    <source>
        <dbReference type="ARBA" id="ARBA00022691"/>
    </source>
</evidence>
<evidence type="ECO:0000256" key="8">
    <source>
        <dbReference type="ARBA" id="ARBA00023002"/>
    </source>
</evidence>
<evidence type="ECO:0000256" key="10">
    <source>
        <dbReference type="HAMAP-Rule" id="MF_01102"/>
    </source>
</evidence>
<dbReference type="Proteomes" id="UP000243463">
    <property type="component" value="Unassembled WGS sequence"/>
</dbReference>
<evidence type="ECO:0000256" key="6">
    <source>
        <dbReference type="ARBA" id="ARBA00022694"/>
    </source>
</evidence>
<feature type="region of interest" description="FAD-dependent cmnm(5)s(2)U34 oxidoreductase" evidence="10">
    <location>
        <begin position="260"/>
        <end position="618"/>
    </location>
</feature>
<comment type="similarity">
    <text evidence="10">In the C-terminal section; belongs to the DAO family.</text>
</comment>
<organism evidence="13 14">
    <name type="scientific">Acinetobacter apis</name>
    <dbReference type="NCBI Taxonomy" id="1229165"/>
    <lineage>
        <taxon>Bacteria</taxon>
        <taxon>Pseudomonadati</taxon>
        <taxon>Pseudomonadota</taxon>
        <taxon>Gammaproteobacteria</taxon>
        <taxon>Moraxellales</taxon>
        <taxon>Moraxellaceae</taxon>
        <taxon>Acinetobacter</taxon>
    </lineage>
</organism>
<feature type="domain" description="FAD dependent oxidoreductase" evidence="11">
    <location>
        <begin position="257"/>
        <end position="579"/>
    </location>
</feature>
<dbReference type="PANTHER" id="PTHR13847">
    <property type="entry name" value="SARCOSINE DEHYDROGENASE-RELATED"/>
    <property type="match status" value="1"/>
</dbReference>
<evidence type="ECO:0000259" key="11">
    <source>
        <dbReference type="Pfam" id="PF01266"/>
    </source>
</evidence>
<keyword evidence="8 10" id="KW-0560">Oxidoreductase</keyword>
<comment type="function">
    <text evidence="10">Catalyzes the last two steps in the biosynthesis of 5-methylaminomethyl-2-thiouridine (mnm(5)s(2)U) at the wobble position (U34) in tRNA. Catalyzes the FAD-dependent demodification of cmnm(5)s(2)U34 to nm(5)s(2)U34, followed by the transfer of a methyl group from S-adenosyl-L-methionine to nm(5)s(2)U34, to form mnm(5)s(2)U34.</text>
</comment>
<dbReference type="NCBIfam" id="NF033855">
    <property type="entry name" value="tRNA_MNMC2"/>
    <property type="match status" value="1"/>
</dbReference>
<evidence type="ECO:0000313" key="13">
    <source>
        <dbReference type="EMBL" id="SNQ30131.1"/>
    </source>
</evidence>
<keyword evidence="1 10" id="KW-0963">Cytoplasm</keyword>
<reference evidence="14" key="1">
    <citation type="submission" date="2017-06" db="EMBL/GenBank/DDBJ databases">
        <authorList>
            <person name="Varghese N."/>
            <person name="Submissions S."/>
        </authorList>
    </citation>
    <scope>NUCLEOTIDE SEQUENCE [LARGE SCALE GENOMIC DNA]</scope>
    <source>
        <strain evidence="14">ANC 5114</strain>
    </source>
</reference>
<name>A0A217EI11_9GAMM</name>
<dbReference type="AlphaFoldDB" id="A0A217EI11"/>
<evidence type="ECO:0000256" key="4">
    <source>
        <dbReference type="ARBA" id="ARBA00022679"/>
    </source>
</evidence>
<dbReference type="InterPro" id="IPR006076">
    <property type="entry name" value="FAD-dep_OxRdtase"/>
</dbReference>
<dbReference type="SUPFAM" id="SSF51971">
    <property type="entry name" value="Nucleotide-binding domain"/>
    <property type="match status" value="1"/>
</dbReference>
<protein>
    <recommendedName>
        <fullName evidence="10">tRNA 5-methylaminomethyl-2-thiouridine biosynthesis bifunctional protein MnmC</fullName>
        <shortName evidence="10">tRNA mnm(5)s(2)U biosynthesis bifunctional protein</shortName>
    </recommendedName>
    <domain>
        <recommendedName>
            <fullName evidence="10">tRNA (mnm(5)s(2)U34)-methyltransferase</fullName>
            <ecNumber evidence="10">2.1.1.61</ecNumber>
        </recommendedName>
    </domain>
    <domain>
        <recommendedName>
            <fullName evidence="10">FAD-dependent cmnm(5)s(2)U34 oxidoreductase</fullName>
            <ecNumber evidence="10">1.5.-.-</ecNumber>
        </recommendedName>
    </domain>
</protein>
<dbReference type="InterPro" id="IPR036188">
    <property type="entry name" value="FAD/NAD-bd_sf"/>
</dbReference>
<dbReference type="EC" id="2.1.1.61" evidence="10"/>
<comment type="cofactor">
    <cofactor evidence="10">
        <name>FAD</name>
        <dbReference type="ChEBI" id="CHEBI:57692"/>
    </cofactor>
</comment>
<dbReference type="EMBL" id="FZLN01000006">
    <property type="protein sequence ID" value="SNQ30131.1"/>
    <property type="molecule type" value="Genomic_DNA"/>
</dbReference>
<gene>
    <name evidence="10" type="primary">mnmC</name>
    <name evidence="13" type="ORF">SAMN05444584_2118</name>
</gene>
<dbReference type="RefSeq" id="WP_088824305.1">
    <property type="nucleotide sequence ID" value="NZ_FZLN01000006.1"/>
</dbReference>
<comment type="similarity">
    <text evidence="10">In the N-terminal section; belongs to the methyltransferase superfamily. tRNA (mnm(5)s(2)U34)-methyltransferase family.</text>
</comment>
<dbReference type="Pfam" id="PF01266">
    <property type="entry name" value="DAO"/>
    <property type="match status" value="1"/>
</dbReference>
<dbReference type="GO" id="GO:0032259">
    <property type="term" value="P:methylation"/>
    <property type="evidence" value="ECO:0007669"/>
    <property type="project" value="UniProtKB-KW"/>
</dbReference>
<accession>A0A217EI11</accession>
<dbReference type="InterPro" id="IPR047785">
    <property type="entry name" value="tRNA_MNMC2"/>
</dbReference>
<dbReference type="SUPFAM" id="SSF54373">
    <property type="entry name" value="FAD-linked reductases, C-terminal domain"/>
    <property type="match status" value="1"/>
</dbReference>
<dbReference type="OrthoDB" id="9786494at2"/>
<dbReference type="EC" id="1.5.-.-" evidence="10"/>
<dbReference type="Gene3D" id="3.40.50.150">
    <property type="entry name" value="Vaccinia Virus protein VP39"/>
    <property type="match status" value="1"/>
</dbReference>
<keyword evidence="6 10" id="KW-0819">tRNA processing</keyword>
<keyword evidence="5 10" id="KW-0949">S-adenosyl-L-methionine</keyword>
<dbReference type="InterPro" id="IPR029063">
    <property type="entry name" value="SAM-dependent_MTases_sf"/>
</dbReference>
<evidence type="ECO:0000256" key="2">
    <source>
        <dbReference type="ARBA" id="ARBA00022603"/>
    </source>
</evidence>